<dbReference type="PANTHER" id="PTHR42802:SF1">
    <property type="entry name" value="L-ORNITHINE N(5)-MONOOXYGENASE"/>
    <property type="match status" value="1"/>
</dbReference>
<dbReference type="Proteomes" id="UP001291309">
    <property type="component" value="Unassembled WGS sequence"/>
</dbReference>
<keyword evidence="4" id="KW-0285">Flavoprotein</keyword>
<dbReference type="Gene3D" id="3.50.50.60">
    <property type="entry name" value="FAD/NAD(P)-binding domain"/>
    <property type="match status" value="1"/>
</dbReference>
<dbReference type="Pfam" id="PF13434">
    <property type="entry name" value="Lys_Orn_oxgnase"/>
    <property type="match status" value="1"/>
</dbReference>
<name>A0ABU5HIA0_9BACT</name>
<evidence type="ECO:0000256" key="5">
    <source>
        <dbReference type="ARBA" id="ARBA00022827"/>
    </source>
</evidence>
<dbReference type="InterPro" id="IPR025700">
    <property type="entry name" value="Lys/Orn_oxygenase"/>
</dbReference>
<dbReference type="RefSeq" id="WP_321551257.1">
    <property type="nucleotide sequence ID" value="NZ_JAXIVS010000021.1"/>
</dbReference>
<keyword evidence="6" id="KW-0521">NADP</keyword>
<sequence length="442" mass="50158">MSPTSSSIPLYDIAGIGLGPFNLGLAALLEPVRDVKAVFLEQKPSFRWHEGMLLEGTSLQVPFLADMVTMADPTSRFSFLKYLADMGRLYHFYFYEHFHIPRTEYDHYCQWVSQQLESCQFDRSVSSIRKVREGGESFYELEARSAAGQAYRYRARHLVLGVGTTPIMPDCFKGLPSDAVFHTAEFSGNREQCRKARSITVIGSGQSAGECFLTLLQEQKEQGFRLSWFTRSSGFHPMEYTKLGLQHFSPEYTRYFHGLPQAVKDRVLPQQDLLYKGMSTSTLAAINDLLYERSVGGEVPAVQMRALCEVMSAKQTPGAPNRFRLQLRQRQQDKEFHHDTDCVVVGTGYRAQVPGFLSELRPLIRWDEQGRYMVGSDYRVAQREESANHIFVQNGEIHTHGVGAPDLGLGAHRNSIIINSLLGREVYKTRERNVFLEFGAPE</sequence>
<evidence type="ECO:0000256" key="2">
    <source>
        <dbReference type="ARBA" id="ARBA00004924"/>
    </source>
</evidence>
<evidence type="ECO:0000256" key="7">
    <source>
        <dbReference type="ARBA" id="ARBA00023002"/>
    </source>
</evidence>
<dbReference type="EMBL" id="JAXIVS010000021">
    <property type="protein sequence ID" value="MDY7232543.1"/>
    <property type="molecule type" value="Genomic_DNA"/>
</dbReference>
<evidence type="ECO:0000256" key="4">
    <source>
        <dbReference type="ARBA" id="ARBA00022630"/>
    </source>
</evidence>
<organism evidence="8 9">
    <name type="scientific">Hyalangium rubrum</name>
    <dbReference type="NCBI Taxonomy" id="3103134"/>
    <lineage>
        <taxon>Bacteria</taxon>
        <taxon>Pseudomonadati</taxon>
        <taxon>Myxococcota</taxon>
        <taxon>Myxococcia</taxon>
        <taxon>Myxococcales</taxon>
        <taxon>Cystobacterineae</taxon>
        <taxon>Archangiaceae</taxon>
        <taxon>Hyalangium</taxon>
    </lineage>
</organism>
<evidence type="ECO:0000313" key="9">
    <source>
        <dbReference type="Proteomes" id="UP001291309"/>
    </source>
</evidence>
<comment type="caution">
    <text evidence="8">The sequence shown here is derived from an EMBL/GenBank/DDBJ whole genome shotgun (WGS) entry which is preliminary data.</text>
</comment>
<evidence type="ECO:0000313" key="8">
    <source>
        <dbReference type="EMBL" id="MDY7232543.1"/>
    </source>
</evidence>
<reference evidence="8 9" key="1">
    <citation type="submission" date="2023-12" db="EMBL/GenBank/DDBJ databases">
        <title>the genome sequence of Hyalangium sp. s54d21.</title>
        <authorList>
            <person name="Zhang X."/>
        </authorList>
    </citation>
    <scope>NUCLEOTIDE SEQUENCE [LARGE SCALE GENOMIC DNA]</scope>
    <source>
        <strain evidence="9">s54d21</strain>
    </source>
</reference>
<evidence type="ECO:0000256" key="1">
    <source>
        <dbReference type="ARBA" id="ARBA00001974"/>
    </source>
</evidence>
<protein>
    <submittedName>
        <fullName evidence="8">Lysine N(6)-hydroxylase/L-ornithine N(5)-oxygenase family protein</fullName>
    </submittedName>
</protein>
<keyword evidence="9" id="KW-1185">Reference proteome</keyword>
<comment type="similarity">
    <text evidence="3">Belongs to the lysine N(6)-hydroxylase/L-ornithine N(5)-oxygenase family.</text>
</comment>
<comment type="pathway">
    <text evidence="2">Siderophore biosynthesis.</text>
</comment>
<proteinExistence type="inferred from homology"/>
<evidence type="ECO:0000256" key="6">
    <source>
        <dbReference type="ARBA" id="ARBA00022857"/>
    </source>
</evidence>
<accession>A0ABU5HIA0</accession>
<evidence type="ECO:0000256" key="3">
    <source>
        <dbReference type="ARBA" id="ARBA00007588"/>
    </source>
</evidence>
<gene>
    <name evidence="8" type="ORF">SYV04_39520</name>
</gene>
<keyword evidence="5" id="KW-0274">FAD</keyword>
<keyword evidence="7" id="KW-0560">Oxidoreductase</keyword>
<dbReference type="PANTHER" id="PTHR42802">
    <property type="entry name" value="MONOOXYGENASE"/>
    <property type="match status" value="1"/>
</dbReference>
<dbReference type="SUPFAM" id="SSF51905">
    <property type="entry name" value="FAD/NAD(P)-binding domain"/>
    <property type="match status" value="1"/>
</dbReference>
<comment type="cofactor">
    <cofactor evidence="1">
        <name>FAD</name>
        <dbReference type="ChEBI" id="CHEBI:57692"/>
    </cofactor>
</comment>
<dbReference type="InterPro" id="IPR036188">
    <property type="entry name" value="FAD/NAD-bd_sf"/>
</dbReference>